<dbReference type="PROSITE" id="PS01124">
    <property type="entry name" value="HTH_ARAC_FAMILY_2"/>
    <property type="match status" value="1"/>
</dbReference>
<dbReference type="PANTHER" id="PTHR43280:SF27">
    <property type="entry name" value="TRANSCRIPTIONAL REGULATOR MTLR"/>
    <property type="match status" value="1"/>
</dbReference>
<evidence type="ECO:0000256" key="1">
    <source>
        <dbReference type="ARBA" id="ARBA00023015"/>
    </source>
</evidence>
<keyword evidence="2" id="KW-0238">DNA-binding</keyword>
<evidence type="ECO:0000256" key="2">
    <source>
        <dbReference type="ARBA" id="ARBA00023125"/>
    </source>
</evidence>
<dbReference type="EMBL" id="VCNI01000001">
    <property type="protein sequence ID" value="TMU57330.1"/>
    <property type="molecule type" value="Genomic_DNA"/>
</dbReference>
<sequence>MKAVLEPIPLGQKKTIHGFRYEAIDFQTPWHFHPQHELTYIEESVGTKLVGDFVGPYEPGELVLLCSNLPHCWKNVRQENVLSKSIVIQWNKDIFPKVPELNVVFDLLRVASKGVLFNKEQSAELLPQIRNLPNLQDYELYVQLLHLLTKLSICSYETLSEADFVEDLSTEYGSRMSTVHDFVSKNFNRRIYLREIADLVHMSEQSFSRFFSKIMGRSFFVFLNEYRINIAVRMLLDTDKSVSQIGYACGYESLPFFYKQFNRFNGCSPLVYQKRFRKS</sequence>
<dbReference type="Proteomes" id="UP000751614">
    <property type="component" value="Unassembled WGS sequence"/>
</dbReference>
<dbReference type="PROSITE" id="PS00041">
    <property type="entry name" value="HTH_ARAC_FAMILY_1"/>
    <property type="match status" value="1"/>
</dbReference>
<keyword evidence="1" id="KW-0805">Transcription regulation</keyword>
<protein>
    <submittedName>
        <fullName evidence="5">AraC family transcriptional regulator</fullName>
    </submittedName>
</protein>
<name>A0ABY2WQQ5_9FLAO</name>
<proteinExistence type="predicted"/>
<dbReference type="InterPro" id="IPR011051">
    <property type="entry name" value="RmlC_Cupin_sf"/>
</dbReference>
<gene>
    <name evidence="5" type="ORF">FGG15_07235</name>
</gene>
<dbReference type="SUPFAM" id="SSF51182">
    <property type="entry name" value="RmlC-like cupins"/>
    <property type="match status" value="1"/>
</dbReference>
<evidence type="ECO:0000259" key="4">
    <source>
        <dbReference type="PROSITE" id="PS01124"/>
    </source>
</evidence>
<keyword evidence="3" id="KW-0804">Transcription</keyword>
<feature type="domain" description="HTH araC/xylS-type" evidence="4">
    <location>
        <begin position="177"/>
        <end position="275"/>
    </location>
</feature>
<evidence type="ECO:0000313" key="6">
    <source>
        <dbReference type="Proteomes" id="UP000751614"/>
    </source>
</evidence>
<dbReference type="SUPFAM" id="SSF46689">
    <property type="entry name" value="Homeodomain-like"/>
    <property type="match status" value="2"/>
</dbReference>
<dbReference type="PANTHER" id="PTHR43280">
    <property type="entry name" value="ARAC-FAMILY TRANSCRIPTIONAL REGULATOR"/>
    <property type="match status" value="1"/>
</dbReference>
<comment type="caution">
    <text evidence="5">The sequence shown here is derived from an EMBL/GenBank/DDBJ whole genome shotgun (WGS) entry which is preliminary data.</text>
</comment>
<dbReference type="Gene3D" id="2.60.120.10">
    <property type="entry name" value="Jelly Rolls"/>
    <property type="match status" value="1"/>
</dbReference>
<dbReference type="InterPro" id="IPR009057">
    <property type="entry name" value="Homeodomain-like_sf"/>
</dbReference>
<evidence type="ECO:0000313" key="5">
    <source>
        <dbReference type="EMBL" id="TMU57330.1"/>
    </source>
</evidence>
<reference evidence="5 6" key="1">
    <citation type="submission" date="2019-05" db="EMBL/GenBank/DDBJ databases">
        <title>Flagellimonas sp. AsT0115, sp. nov., isolated from a marine red algae, Asparagopsis taxiformis.</title>
        <authorList>
            <person name="Kim J."/>
            <person name="Jeong S.E."/>
            <person name="Jeon C.O."/>
        </authorList>
    </citation>
    <scope>NUCLEOTIDE SEQUENCE [LARGE SCALE GENOMIC DNA]</scope>
    <source>
        <strain evidence="5 6">AsT0115</strain>
    </source>
</reference>
<accession>A0ABY2WQQ5</accession>
<dbReference type="Pfam" id="PF12833">
    <property type="entry name" value="HTH_18"/>
    <property type="match status" value="1"/>
</dbReference>
<dbReference type="InterPro" id="IPR018062">
    <property type="entry name" value="HTH_AraC-typ_CS"/>
</dbReference>
<dbReference type="InterPro" id="IPR018060">
    <property type="entry name" value="HTH_AraC"/>
</dbReference>
<dbReference type="InterPro" id="IPR014710">
    <property type="entry name" value="RmlC-like_jellyroll"/>
</dbReference>
<dbReference type="RefSeq" id="WP_138834706.1">
    <property type="nucleotide sequence ID" value="NZ_VCNI01000001.1"/>
</dbReference>
<organism evidence="5 6">
    <name type="scientific">Flagellimonas algicola</name>
    <dbReference type="NCBI Taxonomy" id="2583815"/>
    <lineage>
        <taxon>Bacteria</taxon>
        <taxon>Pseudomonadati</taxon>
        <taxon>Bacteroidota</taxon>
        <taxon>Flavobacteriia</taxon>
        <taxon>Flavobacteriales</taxon>
        <taxon>Flavobacteriaceae</taxon>
        <taxon>Flagellimonas</taxon>
    </lineage>
</organism>
<evidence type="ECO:0000256" key="3">
    <source>
        <dbReference type="ARBA" id="ARBA00023163"/>
    </source>
</evidence>
<keyword evidence="6" id="KW-1185">Reference proteome</keyword>
<dbReference type="SMART" id="SM00342">
    <property type="entry name" value="HTH_ARAC"/>
    <property type="match status" value="1"/>
</dbReference>
<dbReference type="Gene3D" id="1.10.10.60">
    <property type="entry name" value="Homeodomain-like"/>
    <property type="match status" value="2"/>
</dbReference>